<dbReference type="Proteomes" id="UP000003527">
    <property type="component" value="Unassembled WGS sequence"/>
</dbReference>
<dbReference type="CDD" id="cd06225">
    <property type="entry name" value="HAMP"/>
    <property type="match status" value="1"/>
</dbReference>
<dbReference type="InterPro" id="IPR003660">
    <property type="entry name" value="HAMP_dom"/>
</dbReference>
<dbReference type="SMART" id="SM00304">
    <property type="entry name" value="HAMP"/>
    <property type="match status" value="2"/>
</dbReference>
<keyword evidence="4" id="KW-0175">Coiled coil</keyword>
<dbReference type="InterPro" id="IPR004089">
    <property type="entry name" value="MCPsignal_dom"/>
</dbReference>
<evidence type="ECO:0000256" key="5">
    <source>
        <dbReference type="SAM" id="Phobius"/>
    </source>
</evidence>
<evidence type="ECO:0000313" key="8">
    <source>
        <dbReference type="EMBL" id="EHL10984.1"/>
    </source>
</evidence>
<feature type="domain" description="HAMP" evidence="7">
    <location>
        <begin position="381"/>
        <end position="433"/>
    </location>
</feature>
<dbReference type="FunFam" id="1.10.287.950:FF:000001">
    <property type="entry name" value="Methyl-accepting chemotaxis sensory transducer"/>
    <property type="match status" value="1"/>
</dbReference>
<dbReference type="PROSITE" id="PS50885">
    <property type="entry name" value="HAMP"/>
    <property type="match status" value="1"/>
</dbReference>
<evidence type="ECO:0000256" key="1">
    <source>
        <dbReference type="ARBA" id="ARBA00022500"/>
    </source>
</evidence>
<keyword evidence="3" id="KW-0807">Transducer</keyword>
<dbReference type="Pfam" id="PF22673">
    <property type="entry name" value="MCP-like_PDC_1"/>
    <property type="match status" value="1"/>
</dbReference>
<reference evidence="8 9" key="1">
    <citation type="submission" date="2011-08" db="EMBL/GenBank/DDBJ databases">
        <title>The Genome Sequence of Oribacterium sp. ACB7.</title>
        <authorList>
            <consortium name="The Broad Institute Genome Sequencing Platform"/>
            <person name="Earl A."/>
            <person name="Ward D."/>
            <person name="Feldgarden M."/>
            <person name="Gevers D."/>
            <person name="Sizova M."/>
            <person name="Hazen A."/>
            <person name="Epstein S."/>
            <person name="Young S.K."/>
            <person name="Zeng Q."/>
            <person name="Gargeya S."/>
            <person name="Fitzgerald M."/>
            <person name="Haas B."/>
            <person name="Abouelleil A."/>
            <person name="Alvarado L."/>
            <person name="Arachchi H.M."/>
            <person name="Berlin A."/>
            <person name="Brown A."/>
            <person name="Chapman S.B."/>
            <person name="Chen Z."/>
            <person name="Dunbar C."/>
            <person name="Freedman E."/>
            <person name="Gearin G."/>
            <person name="Gellesch M."/>
            <person name="Goldberg J."/>
            <person name="Griggs A."/>
            <person name="Gujja S."/>
            <person name="Heiman D."/>
            <person name="Howarth C."/>
            <person name="Larson L."/>
            <person name="Lui A."/>
            <person name="MacDonald P.J.P."/>
            <person name="Montmayeur A."/>
            <person name="Murphy C."/>
            <person name="Neiman D."/>
            <person name="Pearson M."/>
            <person name="Priest M."/>
            <person name="Roberts A."/>
            <person name="Saif S."/>
            <person name="Shea T."/>
            <person name="Shenoy N."/>
            <person name="Sisk P."/>
            <person name="Stolte C."/>
            <person name="Sykes S."/>
            <person name="Wortman J."/>
            <person name="Nusbaum C."/>
            <person name="Birren B."/>
        </authorList>
    </citation>
    <scope>NUCLEOTIDE SEQUENCE [LARGE SCALE GENOMIC DNA]</scope>
    <source>
        <strain evidence="8 9">ACB7</strain>
    </source>
</reference>
<dbReference type="SUPFAM" id="SSF58104">
    <property type="entry name" value="Methyl-accepting chemotaxis protein (MCP) signaling domain"/>
    <property type="match status" value="1"/>
</dbReference>
<evidence type="ECO:0000313" key="9">
    <source>
        <dbReference type="Proteomes" id="UP000003527"/>
    </source>
</evidence>
<keyword evidence="5" id="KW-0472">Membrane</keyword>
<dbReference type="HOGENOM" id="CLU_000445_107_12_9"/>
<dbReference type="PANTHER" id="PTHR43531:SF11">
    <property type="entry name" value="METHYL-ACCEPTING CHEMOTAXIS PROTEIN 3"/>
    <property type="match status" value="1"/>
</dbReference>
<keyword evidence="9" id="KW-1185">Reference proteome</keyword>
<dbReference type="PRINTS" id="PR00260">
    <property type="entry name" value="CHEMTRNSDUCR"/>
</dbReference>
<dbReference type="GO" id="GO:0006935">
    <property type="term" value="P:chemotaxis"/>
    <property type="evidence" value="ECO:0007669"/>
    <property type="project" value="UniProtKB-KW"/>
</dbReference>
<evidence type="ECO:0000256" key="3">
    <source>
        <dbReference type="PROSITE-ProRule" id="PRU00284"/>
    </source>
</evidence>
<comment type="similarity">
    <text evidence="2">Belongs to the methyl-accepting chemotaxis (MCP) protein family.</text>
</comment>
<dbReference type="EMBL" id="AFZD01000018">
    <property type="protein sequence ID" value="EHL10984.1"/>
    <property type="molecule type" value="Genomic_DNA"/>
</dbReference>
<dbReference type="Gene3D" id="3.30.450.20">
    <property type="entry name" value="PAS domain"/>
    <property type="match status" value="1"/>
</dbReference>
<feature type="coiled-coil region" evidence="4">
    <location>
        <begin position="514"/>
        <end position="569"/>
    </location>
</feature>
<dbReference type="GO" id="GO:0007165">
    <property type="term" value="P:signal transduction"/>
    <property type="evidence" value="ECO:0007669"/>
    <property type="project" value="UniProtKB-KW"/>
</dbReference>
<dbReference type="PROSITE" id="PS50111">
    <property type="entry name" value="CHEMOTAXIS_TRANSDUC_2"/>
    <property type="match status" value="1"/>
</dbReference>
<dbReference type="Gene3D" id="1.10.287.950">
    <property type="entry name" value="Methyl-accepting chemotaxis protein"/>
    <property type="match status" value="1"/>
</dbReference>
<feature type="domain" description="Methyl-accepting transducer" evidence="6">
    <location>
        <begin position="485"/>
        <end position="714"/>
    </location>
</feature>
<comment type="caution">
    <text evidence="8">The sequence shown here is derived from an EMBL/GenBank/DDBJ whole genome shotgun (WGS) entry which is preliminary data.</text>
</comment>
<dbReference type="InterPro" id="IPR004090">
    <property type="entry name" value="Chemotax_Me-accpt_rcpt"/>
</dbReference>
<dbReference type="PATRIC" id="fig|796944.3.peg.1872"/>
<keyword evidence="5" id="KW-0812">Transmembrane</keyword>
<evidence type="ECO:0000256" key="2">
    <source>
        <dbReference type="ARBA" id="ARBA00029447"/>
    </source>
</evidence>
<gene>
    <name evidence="8" type="ORF">HMPREF9624_01131</name>
</gene>
<dbReference type="CDD" id="cd11386">
    <property type="entry name" value="MCP_signal"/>
    <property type="match status" value="1"/>
</dbReference>
<sequence>MKKKQKAKGSFYENLKLRQKMSLILGTLTFFVLLGLLYFLIHSFEITMDKKIDANMAEKSADASSDLEDLMTKLDAITDNIEQSISFVFAQNDEVGGVPGNPWKIRDIKGNEQTITPMDSVSFRSRVVNSFLPASRYNAEVVILNALYSNMKGEENLEDIGVLFEPNAFYKGIEDYAPILLRSEVENRRIMNFPYEKYQNIDYYTGAKNKGDTYVSPVYSDSIDPTKKMFAITKPIMANNQFMGVILLDVKEDILLNITQQDPEFPSMFVNLIDGDGLIHSKVEAVNGKTLQELLPEKAANAISEKMTASKPFTLQIVNEKGEERREYYNPIDMHGSTWWVRLDISEKDYDKEVDRLVNIGAVAGVATVILLVIVTSLLISYFLKPLQKVAEAGKKLSAGDFSMDLSYKNNDEIGTLMHAMNDVVNRIRSIIADLSEKLSELAQGNFNMEMNNEEYYSGAYRPLFDSINNITSDLSGTMAEIQQSAVQVNSGAEQVSAGAQGLSQGATEQASSIEELSATVNDISEHIKRTAENTRLANTEAQNAGKEVSHSDKQMQQMKAAMENINQKSGEISKIIKTIDDIAFQTNILALNAAIEAARAGVAGKGFAVVADEVGNLAQKSANAAKDTTMLIEETLQAVEQGTVLADSTAESLQRVVTGAGKVTELVNQIAEASVEQSRAVEQVSTGIDQISSVVQSNTATAEESAAASEELSGQANILNDLVGRFQLKEN</sequence>
<dbReference type="InterPro" id="IPR051310">
    <property type="entry name" value="MCP_chemotaxis"/>
</dbReference>
<organism evidence="8 9">
    <name type="scientific">Oribacterium asaccharolyticum ACB7</name>
    <dbReference type="NCBI Taxonomy" id="796944"/>
    <lineage>
        <taxon>Bacteria</taxon>
        <taxon>Bacillati</taxon>
        <taxon>Bacillota</taxon>
        <taxon>Clostridia</taxon>
        <taxon>Lachnospirales</taxon>
        <taxon>Lachnospiraceae</taxon>
        <taxon>Oribacterium</taxon>
    </lineage>
</organism>
<evidence type="ECO:0000259" key="6">
    <source>
        <dbReference type="PROSITE" id="PS50111"/>
    </source>
</evidence>
<dbReference type="GO" id="GO:0004888">
    <property type="term" value="F:transmembrane signaling receptor activity"/>
    <property type="evidence" value="ECO:0007669"/>
    <property type="project" value="InterPro"/>
</dbReference>
<dbReference type="Gene3D" id="6.10.340.10">
    <property type="match status" value="1"/>
</dbReference>
<keyword evidence="1" id="KW-0145">Chemotaxis</keyword>
<dbReference type="Pfam" id="PF00015">
    <property type="entry name" value="MCPsignal"/>
    <property type="match status" value="1"/>
</dbReference>
<keyword evidence="5" id="KW-1133">Transmembrane helix</keyword>
<dbReference type="Pfam" id="PF00672">
    <property type="entry name" value="HAMP"/>
    <property type="match status" value="1"/>
</dbReference>
<feature type="transmembrane region" description="Helical" evidence="5">
    <location>
        <begin position="360"/>
        <end position="384"/>
    </location>
</feature>
<evidence type="ECO:0000256" key="4">
    <source>
        <dbReference type="SAM" id="Coils"/>
    </source>
</evidence>
<accession>G9WW47</accession>
<protein>
    <recommendedName>
        <fullName evidence="10">Methyl-accepting chemotaxis protein</fullName>
    </recommendedName>
</protein>
<evidence type="ECO:0008006" key="10">
    <source>
        <dbReference type="Google" id="ProtNLM"/>
    </source>
</evidence>
<feature type="transmembrane region" description="Helical" evidence="5">
    <location>
        <begin position="21"/>
        <end position="41"/>
    </location>
</feature>
<dbReference type="PANTHER" id="PTHR43531">
    <property type="entry name" value="PROTEIN ICFG"/>
    <property type="match status" value="1"/>
</dbReference>
<dbReference type="RefSeq" id="WP_009536933.1">
    <property type="nucleotide sequence ID" value="NZ_JH414505.1"/>
</dbReference>
<proteinExistence type="inferred from homology"/>
<dbReference type="AlphaFoldDB" id="G9WW47"/>
<evidence type="ECO:0000259" key="7">
    <source>
        <dbReference type="PROSITE" id="PS50885"/>
    </source>
</evidence>
<dbReference type="SMART" id="SM00283">
    <property type="entry name" value="MA"/>
    <property type="match status" value="1"/>
</dbReference>
<dbReference type="GO" id="GO:0005886">
    <property type="term" value="C:plasma membrane"/>
    <property type="evidence" value="ECO:0007669"/>
    <property type="project" value="TreeGrafter"/>
</dbReference>
<dbReference type="CDD" id="cd12913">
    <property type="entry name" value="PDC1_MCP_like"/>
    <property type="match status" value="1"/>
</dbReference>
<name>G9WW47_9FIRM</name>